<evidence type="ECO:0000256" key="1">
    <source>
        <dbReference type="SAM" id="MobiDB-lite"/>
    </source>
</evidence>
<dbReference type="Proteomes" id="UP000036681">
    <property type="component" value="Unplaced"/>
</dbReference>
<feature type="compositionally biased region" description="Polar residues" evidence="1">
    <location>
        <begin position="143"/>
        <end position="158"/>
    </location>
</feature>
<dbReference type="WBParaSite" id="ALUE_0000883201-mRNA-1">
    <property type="protein sequence ID" value="ALUE_0000883201-mRNA-1"/>
    <property type="gene ID" value="ALUE_0000883201"/>
</dbReference>
<evidence type="ECO:0000313" key="2">
    <source>
        <dbReference type="Proteomes" id="UP000036681"/>
    </source>
</evidence>
<organism evidence="2 3">
    <name type="scientific">Ascaris lumbricoides</name>
    <name type="common">Giant roundworm</name>
    <dbReference type="NCBI Taxonomy" id="6252"/>
    <lineage>
        <taxon>Eukaryota</taxon>
        <taxon>Metazoa</taxon>
        <taxon>Ecdysozoa</taxon>
        <taxon>Nematoda</taxon>
        <taxon>Chromadorea</taxon>
        <taxon>Rhabditida</taxon>
        <taxon>Spirurina</taxon>
        <taxon>Ascaridomorpha</taxon>
        <taxon>Ascaridoidea</taxon>
        <taxon>Ascarididae</taxon>
        <taxon>Ascaris</taxon>
    </lineage>
</organism>
<sequence>MMIVVNSDWPPSIRLRTMMEECIKDMCFMPIEMPTKTISSVTQAVDIHKDISFYRNSHHSQNAQFPISNGIGSGSAEDGNETPMKGLQKTRSSATQMTGIHEHSTFYEDSPKELTAQFSKGIAKRLVCESTSRNDADSLDNGWPNQNDSTSWNQSSDVENIERPKCLTGFDAYLKRSMPPKMPLPSTLTDTSFKTPPSFTGLFFESLRIKHFIL</sequence>
<evidence type="ECO:0000313" key="3">
    <source>
        <dbReference type="WBParaSite" id="ALUE_0000883201-mRNA-1"/>
    </source>
</evidence>
<dbReference type="AlphaFoldDB" id="A0A0M3HZ01"/>
<protein>
    <submittedName>
        <fullName evidence="3">BCAS3 domain-containing protein</fullName>
    </submittedName>
</protein>
<proteinExistence type="predicted"/>
<feature type="region of interest" description="Disordered" evidence="1">
    <location>
        <begin position="133"/>
        <end position="158"/>
    </location>
</feature>
<reference evidence="3" key="1">
    <citation type="submission" date="2017-02" db="UniProtKB">
        <authorList>
            <consortium name="WormBaseParasite"/>
        </authorList>
    </citation>
    <scope>IDENTIFICATION</scope>
</reference>
<accession>A0A0M3HZ01</accession>
<feature type="region of interest" description="Disordered" evidence="1">
    <location>
        <begin position="64"/>
        <end position="97"/>
    </location>
</feature>
<keyword evidence="2" id="KW-1185">Reference proteome</keyword>
<name>A0A0M3HZ01_ASCLU</name>